<evidence type="ECO:0000256" key="7">
    <source>
        <dbReference type="ARBA" id="ARBA00022679"/>
    </source>
</evidence>
<evidence type="ECO:0000256" key="10">
    <source>
        <dbReference type="ARBA" id="ARBA00030399"/>
    </source>
</evidence>
<dbReference type="GO" id="GO:0032259">
    <property type="term" value="P:methylation"/>
    <property type="evidence" value="ECO:0007669"/>
    <property type="project" value="UniProtKB-KW"/>
</dbReference>
<comment type="caution">
    <text evidence="15">The sequence shown here is derived from an EMBL/GenBank/DDBJ whole genome shotgun (WGS) entry which is preliminary data.</text>
</comment>
<evidence type="ECO:0000256" key="6">
    <source>
        <dbReference type="ARBA" id="ARBA00022603"/>
    </source>
</evidence>
<dbReference type="EC" id="2.1.1.176" evidence="3"/>
<feature type="binding site" evidence="13">
    <location>
        <position position="311"/>
    </location>
    <ligand>
        <name>S-adenosyl-L-methionine</name>
        <dbReference type="ChEBI" id="CHEBI:59789"/>
    </ligand>
</feature>
<dbReference type="NCBIfam" id="NF011494">
    <property type="entry name" value="PRK14902.1"/>
    <property type="match status" value="1"/>
</dbReference>
<comment type="similarity">
    <text evidence="13">Belongs to the class I-like SAM-binding methyltransferase superfamily. RsmB/NOP family.</text>
</comment>
<keyword evidence="8 13" id="KW-0949">S-adenosyl-L-methionine</keyword>
<feature type="binding site" evidence="13">
    <location>
        <position position="284"/>
    </location>
    <ligand>
        <name>S-adenosyl-L-methionine</name>
        <dbReference type="ChEBI" id="CHEBI:59789"/>
    </ligand>
</feature>
<evidence type="ECO:0000256" key="2">
    <source>
        <dbReference type="ARBA" id="ARBA00004496"/>
    </source>
</evidence>
<dbReference type="PANTHER" id="PTHR22807">
    <property type="entry name" value="NOP2 YEAST -RELATED NOL1/NOP2/FMU SUN DOMAIN-CONTAINING"/>
    <property type="match status" value="1"/>
</dbReference>
<dbReference type="InterPro" id="IPR049560">
    <property type="entry name" value="MeTrfase_RsmB-F_NOP2_cat"/>
</dbReference>
<dbReference type="NCBIfam" id="TIGR00563">
    <property type="entry name" value="rsmB"/>
    <property type="match status" value="1"/>
</dbReference>
<comment type="catalytic activity">
    <reaction evidence="12">
        <text>cytidine(967) in 16S rRNA + S-adenosyl-L-methionine = 5-methylcytidine(967) in 16S rRNA + S-adenosyl-L-homocysteine + H(+)</text>
        <dbReference type="Rhea" id="RHEA:42748"/>
        <dbReference type="Rhea" id="RHEA-COMP:10219"/>
        <dbReference type="Rhea" id="RHEA-COMP:10220"/>
        <dbReference type="ChEBI" id="CHEBI:15378"/>
        <dbReference type="ChEBI" id="CHEBI:57856"/>
        <dbReference type="ChEBI" id="CHEBI:59789"/>
        <dbReference type="ChEBI" id="CHEBI:74483"/>
        <dbReference type="ChEBI" id="CHEBI:82748"/>
        <dbReference type="EC" id="2.1.1.176"/>
    </reaction>
</comment>
<dbReference type="InterPro" id="IPR035926">
    <property type="entry name" value="NusB-like_sf"/>
</dbReference>
<evidence type="ECO:0000313" key="16">
    <source>
        <dbReference type="Proteomes" id="UP000004018"/>
    </source>
</evidence>
<organism evidence="15 16">
    <name type="scientific">Megasphaera lornae</name>
    <dbReference type="NCBI Taxonomy" id="1000568"/>
    <lineage>
        <taxon>Bacteria</taxon>
        <taxon>Bacillati</taxon>
        <taxon>Bacillota</taxon>
        <taxon>Negativicutes</taxon>
        <taxon>Veillonellales</taxon>
        <taxon>Veillonellaceae</taxon>
        <taxon>Megasphaera</taxon>
    </lineage>
</organism>
<dbReference type="EMBL" id="AFIJ01000033">
    <property type="protein sequence ID" value="EGL39750.1"/>
    <property type="molecule type" value="Genomic_DNA"/>
</dbReference>
<sequence length="442" mass="49848">MNIRELAVRSLLLIWQDGGYSNIVVSRMIKKYALSDRDRRFYTELVYGTLRYMAMLDRAIGMLSKRSLQQMDAVCAAILRLGLYQLQYLDKVPPSAACYEAVALARKMGHEGMAKFVNAVLRNALRRPEVFVVPSRQEDEVLHLALTYHQQNWFIRRCLQQYGFEETVKLCRFFDTIPELCVRIQTQKISREKAMAMLAEKGIVTRPGRYAPESLYIETNDAVQNLELLAAGRAMIQDEASQLVAHVLDPQPGDVVLDVCAAPGGKTTHIASLGGPDCLVYGADIYEHKLQLIRENAKKLQLSNIRTILQDAVRIGERFPAKADRVLVDAPCSGLGILRRKLDLRWRKKEQDLMRLPSLQTRILNGAAACVKTGGILVYSTCTINTAENAAVVEAFLQRHTEFTLLRAGETCSWPQPGKYIDVLPQRDGIDGFFIAKMRRDS</sequence>
<dbReference type="Proteomes" id="UP000004018">
    <property type="component" value="Unassembled WGS sequence"/>
</dbReference>
<keyword evidence="4" id="KW-0963">Cytoplasm</keyword>
<dbReference type="Pfam" id="PF01029">
    <property type="entry name" value="NusB"/>
    <property type="match status" value="1"/>
</dbReference>
<comment type="function">
    <text evidence="1">Specifically methylates the cytosine at position 967 (m5C967) of 16S rRNA.</text>
</comment>
<keyword evidence="6 13" id="KW-0489">Methyltransferase</keyword>
<dbReference type="InterPro" id="IPR023267">
    <property type="entry name" value="RCMT"/>
</dbReference>
<dbReference type="InterPro" id="IPR054728">
    <property type="entry name" value="RsmB-like_ferredoxin"/>
</dbReference>
<feature type="active site" description="Nucleophile" evidence="13">
    <location>
        <position position="382"/>
    </location>
</feature>
<dbReference type="SUPFAM" id="SSF48013">
    <property type="entry name" value="NusB-like"/>
    <property type="match status" value="1"/>
</dbReference>
<evidence type="ECO:0000259" key="14">
    <source>
        <dbReference type="PROSITE" id="PS51686"/>
    </source>
</evidence>
<evidence type="ECO:0000256" key="12">
    <source>
        <dbReference type="ARBA" id="ARBA00047283"/>
    </source>
</evidence>
<evidence type="ECO:0000256" key="13">
    <source>
        <dbReference type="PROSITE-ProRule" id="PRU01023"/>
    </source>
</evidence>
<dbReference type="Gene3D" id="3.40.50.150">
    <property type="entry name" value="Vaccinia Virus protein VP39"/>
    <property type="match status" value="1"/>
</dbReference>
<dbReference type="Pfam" id="PF01189">
    <property type="entry name" value="Methyltr_RsmB-F"/>
    <property type="match status" value="1"/>
</dbReference>
<dbReference type="InterPro" id="IPR006027">
    <property type="entry name" value="NusB_RsmB_TIM44"/>
</dbReference>
<dbReference type="CDD" id="cd02440">
    <property type="entry name" value="AdoMet_MTases"/>
    <property type="match status" value="1"/>
</dbReference>
<keyword evidence="16" id="KW-1185">Reference proteome</keyword>
<feature type="domain" description="SAM-dependent MTase RsmB/NOP-type" evidence="14">
    <location>
        <begin position="170"/>
        <end position="441"/>
    </location>
</feature>
<proteinExistence type="inferred from homology"/>
<dbReference type="Gene3D" id="3.30.70.1170">
    <property type="entry name" value="Sun protein, domain 3"/>
    <property type="match status" value="1"/>
</dbReference>
<evidence type="ECO:0000256" key="9">
    <source>
        <dbReference type="ARBA" id="ARBA00022884"/>
    </source>
</evidence>
<dbReference type="Pfam" id="PF22458">
    <property type="entry name" value="RsmF-B_ferredox"/>
    <property type="match status" value="1"/>
</dbReference>
<evidence type="ECO:0000256" key="8">
    <source>
        <dbReference type="ARBA" id="ARBA00022691"/>
    </source>
</evidence>
<evidence type="ECO:0000256" key="11">
    <source>
        <dbReference type="ARBA" id="ARBA00031088"/>
    </source>
</evidence>
<dbReference type="GO" id="GO:0008168">
    <property type="term" value="F:methyltransferase activity"/>
    <property type="evidence" value="ECO:0007669"/>
    <property type="project" value="UniProtKB-KW"/>
</dbReference>
<gene>
    <name evidence="15" type="primary">sun</name>
    <name evidence="15" type="ORF">HMPREF1039_1018</name>
</gene>
<comment type="subcellular location">
    <subcellularLocation>
        <location evidence="2">Cytoplasm</location>
    </subcellularLocation>
</comment>
<dbReference type="Gene3D" id="1.10.940.10">
    <property type="entry name" value="NusB-like"/>
    <property type="match status" value="1"/>
</dbReference>
<protein>
    <recommendedName>
        <fullName evidence="3">16S rRNA (cytosine(967)-C(5))-methyltransferase</fullName>
        <ecNumber evidence="3">2.1.1.176</ecNumber>
    </recommendedName>
    <alternativeName>
        <fullName evidence="10">16S rRNA m5C967 methyltransferase</fullName>
    </alternativeName>
    <alternativeName>
        <fullName evidence="11">rRNA (cytosine-C(5)-)-methyltransferase RsmB</fullName>
    </alternativeName>
</protein>
<accession>A0ABN0D1G1</accession>
<dbReference type="InterPro" id="IPR001678">
    <property type="entry name" value="MeTrfase_RsmB-F_NOP2_dom"/>
</dbReference>
<evidence type="ECO:0000256" key="3">
    <source>
        <dbReference type="ARBA" id="ARBA00012140"/>
    </source>
</evidence>
<evidence type="ECO:0000313" key="15">
    <source>
        <dbReference type="EMBL" id="EGL39750.1"/>
    </source>
</evidence>
<feature type="binding site" evidence="13">
    <location>
        <begin position="260"/>
        <end position="266"/>
    </location>
    <ligand>
        <name>S-adenosyl-L-methionine</name>
        <dbReference type="ChEBI" id="CHEBI:59789"/>
    </ligand>
</feature>
<evidence type="ECO:0000256" key="1">
    <source>
        <dbReference type="ARBA" id="ARBA00002724"/>
    </source>
</evidence>
<dbReference type="PROSITE" id="PS51686">
    <property type="entry name" value="SAM_MT_RSMB_NOP"/>
    <property type="match status" value="1"/>
</dbReference>
<keyword evidence="9 13" id="KW-0694">RNA-binding</keyword>
<evidence type="ECO:0000256" key="4">
    <source>
        <dbReference type="ARBA" id="ARBA00022490"/>
    </source>
</evidence>
<dbReference type="PANTHER" id="PTHR22807:SF53">
    <property type="entry name" value="RIBOSOMAL RNA SMALL SUBUNIT METHYLTRANSFERASE B-RELATED"/>
    <property type="match status" value="1"/>
</dbReference>
<keyword evidence="5" id="KW-0698">rRNA processing</keyword>
<reference evidence="15 16" key="1">
    <citation type="submission" date="2011-04" db="EMBL/GenBank/DDBJ databases">
        <authorList>
            <person name="Harkins D.M."/>
            <person name="Madupu R."/>
            <person name="Durkin A.S."/>
            <person name="Torralba M."/>
            <person name="Methe B."/>
            <person name="Sutton G.G."/>
            <person name="Nelson K.E."/>
        </authorList>
    </citation>
    <scope>NUCLEOTIDE SEQUENCE [LARGE SCALE GENOMIC DNA]</scope>
    <source>
        <strain evidence="15 16">UPII 199-6</strain>
    </source>
</reference>
<name>A0ABN0D1G1_9FIRM</name>
<evidence type="ECO:0000256" key="5">
    <source>
        <dbReference type="ARBA" id="ARBA00022552"/>
    </source>
</evidence>
<feature type="binding site" evidence="13">
    <location>
        <position position="329"/>
    </location>
    <ligand>
        <name>S-adenosyl-L-methionine</name>
        <dbReference type="ChEBI" id="CHEBI:59789"/>
    </ligand>
</feature>
<dbReference type="SUPFAM" id="SSF53335">
    <property type="entry name" value="S-adenosyl-L-methionine-dependent methyltransferases"/>
    <property type="match status" value="1"/>
</dbReference>
<dbReference type="InterPro" id="IPR004573">
    <property type="entry name" value="rRNA_ssu_MeTfrase_B"/>
</dbReference>
<dbReference type="InterPro" id="IPR029063">
    <property type="entry name" value="SAM-dependent_MTases_sf"/>
</dbReference>
<dbReference type="PRINTS" id="PR02008">
    <property type="entry name" value="RCMTFAMILY"/>
</dbReference>
<keyword evidence="7 13" id="KW-0808">Transferase</keyword>
<dbReference type="RefSeq" id="WP_007391355.1">
    <property type="nucleotide sequence ID" value="NZ_AFIJ01000033.1"/>
</dbReference>